<evidence type="ECO:0008006" key="3">
    <source>
        <dbReference type="Google" id="ProtNLM"/>
    </source>
</evidence>
<evidence type="ECO:0000313" key="1">
    <source>
        <dbReference type="EMBL" id="PNF23802.1"/>
    </source>
</evidence>
<dbReference type="EMBL" id="NEVH01017566">
    <property type="protein sequence ID" value="PNF23802.1"/>
    <property type="molecule type" value="Genomic_DNA"/>
</dbReference>
<keyword evidence="2" id="KW-1185">Reference proteome</keyword>
<dbReference type="PANTHER" id="PTHR13318:SF95">
    <property type="entry name" value="F-BOX PROTEIN YLR352W"/>
    <property type="match status" value="1"/>
</dbReference>
<name>A0A2J7Q5E6_9NEOP</name>
<dbReference type="Gene3D" id="3.80.10.10">
    <property type="entry name" value="Ribonuclease Inhibitor"/>
    <property type="match status" value="2"/>
</dbReference>
<dbReference type="AlphaFoldDB" id="A0A2J7Q5E6"/>
<comment type="caution">
    <text evidence="1">The sequence shown here is derived from an EMBL/GenBank/DDBJ whole genome shotgun (WGS) entry which is preliminary data.</text>
</comment>
<gene>
    <name evidence="1" type="ORF">B7P43_G16127</name>
</gene>
<dbReference type="InterPro" id="IPR032675">
    <property type="entry name" value="LRR_dom_sf"/>
</dbReference>
<reference evidence="1 2" key="1">
    <citation type="submission" date="2017-12" db="EMBL/GenBank/DDBJ databases">
        <title>Hemimetabolous genomes reveal molecular basis of termite eusociality.</title>
        <authorList>
            <person name="Harrison M.C."/>
            <person name="Jongepier E."/>
            <person name="Robertson H.M."/>
            <person name="Arning N."/>
            <person name="Bitard-Feildel T."/>
            <person name="Chao H."/>
            <person name="Childers C.P."/>
            <person name="Dinh H."/>
            <person name="Doddapaneni H."/>
            <person name="Dugan S."/>
            <person name="Gowin J."/>
            <person name="Greiner C."/>
            <person name="Han Y."/>
            <person name="Hu H."/>
            <person name="Hughes D.S.T."/>
            <person name="Huylmans A.-K."/>
            <person name="Kemena C."/>
            <person name="Kremer L.P.M."/>
            <person name="Lee S.L."/>
            <person name="Lopez-Ezquerra A."/>
            <person name="Mallet L."/>
            <person name="Monroy-Kuhn J.M."/>
            <person name="Moser A."/>
            <person name="Murali S.C."/>
            <person name="Muzny D.M."/>
            <person name="Otani S."/>
            <person name="Piulachs M.-D."/>
            <person name="Poelchau M."/>
            <person name="Qu J."/>
            <person name="Schaub F."/>
            <person name="Wada-Katsumata A."/>
            <person name="Worley K.C."/>
            <person name="Xie Q."/>
            <person name="Ylla G."/>
            <person name="Poulsen M."/>
            <person name="Gibbs R.A."/>
            <person name="Schal C."/>
            <person name="Richards S."/>
            <person name="Belles X."/>
            <person name="Korb J."/>
            <person name="Bornberg-Bauer E."/>
        </authorList>
    </citation>
    <scope>NUCLEOTIDE SEQUENCE [LARGE SCALE GENOMIC DNA]</scope>
    <source>
        <tissue evidence="1">Whole body</tissue>
    </source>
</reference>
<protein>
    <recommendedName>
        <fullName evidence="3">F-box domain-containing protein</fullName>
    </recommendedName>
</protein>
<dbReference type="SUPFAM" id="SSF52047">
    <property type="entry name" value="RNI-like"/>
    <property type="match status" value="1"/>
</dbReference>
<dbReference type="Proteomes" id="UP000235965">
    <property type="component" value="Unassembled WGS sequence"/>
</dbReference>
<dbReference type="OrthoDB" id="16120at2759"/>
<organism evidence="1 2">
    <name type="scientific">Cryptotermes secundus</name>
    <dbReference type="NCBI Taxonomy" id="105785"/>
    <lineage>
        <taxon>Eukaryota</taxon>
        <taxon>Metazoa</taxon>
        <taxon>Ecdysozoa</taxon>
        <taxon>Arthropoda</taxon>
        <taxon>Hexapoda</taxon>
        <taxon>Insecta</taxon>
        <taxon>Pterygota</taxon>
        <taxon>Neoptera</taxon>
        <taxon>Polyneoptera</taxon>
        <taxon>Dictyoptera</taxon>
        <taxon>Blattodea</taxon>
        <taxon>Blattoidea</taxon>
        <taxon>Termitoidae</taxon>
        <taxon>Kalotermitidae</taxon>
        <taxon>Cryptotermitinae</taxon>
        <taxon>Cryptotermes</taxon>
    </lineage>
</organism>
<dbReference type="GO" id="GO:0031146">
    <property type="term" value="P:SCF-dependent proteasomal ubiquitin-dependent protein catabolic process"/>
    <property type="evidence" value="ECO:0007669"/>
    <property type="project" value="TreeGrafter"/>
</dbReference>
<evidence type="ECO:0000313" key="2">
    <source>
        <dbReference type="Proteomes" id="UP000235965"/>
    </source>
</evidence>
<sequence>MGKRNYPVPLEELAFMEVCQMVRGAGGNWTRRLRSAADTGHSSWLQEVKSVEEECVLVRAHLATLPVPLVSEYIIFYAFQEFIKLIEHYYHHDPRPLISRIIDRQVHESVCINMLKAVILPCISKCDISVTYSSFVQELLIKFLYAIPNIKTLILPSLQRPRHVQLLVERIQILTHLENFSFHTCCTTETIIQLSKYCPHMKKISVQGSKRVDDGSVEHLLKMRNLLSLNIAETSISGNRYAALLPGLPEIRDVIWFRPIEPVLGNLTACLPSVVAFIGVISDAKLLVQKCPNITHLLLYSPSQDISDLGELKNVVSITIQNCSYTEIRFSDVIRRSGSTLENLVTVDVDNIHLDDVINYCTGLRSLCINYCHVTCTEMFHPELPHFQNLEKLKIIGNGGEITFCSVLHLYVNLTVLHFVGMKHITDAVISQIVKAGGFRNLTEFVIDHCGYVTVETAWLLMQNCPNLTKIGKFNSWHDINNQELVRFLNFVRRNNVCLTLHP</sequence>
<dbReference type="PANTHER" id="PTHR13318">
    <property type="entry name" value="PARTNER OF PAIRED, ISOFORM B-RELATED"/>
    <property type="match status" value="1"/>
</dbReference>
<accession>A0A2J7Q5E6</accession>
<dbReference type="GO" id="GO:0019005">
    <property type="term" value="C:SCF ubiquitin ligase complex"/>
    <property type="evidence" value="ECO:0007669"/>
    <property type="project" value="TreeGrafter"/>
</dbReference>
<proteinExistence type="predicted"/>